<dbReference type="Gene3D" id="1.25.40.10">
    <property type="entry name" value="Tetratricopeptide repeat domain"/>
    <property type="match status" value="1"/>
</dbReference>
<keyword evidence="2" id="KW-1185">Reference proteome</keyword>
<dbReference type="EMBL" id="BAFN01000001">
    <property type="protein sequence ID" value="GAN33573.1"/>
    <property type="molecule type" value="Genomic_DNA"/>
</dbReference>
<protein>
    <submittedName>
        <fullName evidence="1">O-linked N-acetylglucosamine transferase</fullName>
    </submittedName>
</protein>
<accession>A0ABQ0JXY9</accession>
<sequence length="194" mass="22551">MSGKNLVKLFLLTLACLLVLYSYGYYKKYRVLAVLEGKIKMGKYKDALASIQELQNFAIIRIIEKLEKEDPVVAYNKGVLYTLMENKKKAGEEYRKAMETSDPTLKARAIYNNANIIATDMDFSTAAMQYAEVLKIDANDFQAKKNLERMRLGEQQFNTMFSPEQQEREDRIEALKLIPWGTKYKYSGEQKIRW</sequence>
<name>A0ABQ0JXY9_9BACT</name>
<dbReference type="GO" id="GO:0016740">
    <property type="term" value="F:transferase activity"/>
    <property type="evidence" value="ECO:0007669"/>
    <property type="project" value="UniProtKB-KW"/>
</dbReference>
<keyword evidence="1" id="KW-0808">Transferase</keyword>
<evidence type="ECO:0000313" key="2">
    <source>
        <dbReference type="Proteomes" id="UP000032309"/>
    </source>
</evidence>
<comment type="caution">
    <text evidence="1">The sequence shown here is derived from an EMBL/GenBank/DDBJ whole genome shotgun (WGS) entry which is preliminary data.</text>
</comment>
<proteinExistence type="predicted"/>
<gene>
    <name evidence="1" type="ORF">BROSI_A2099</name>
</gene>
<dbReference type="SUPFAM" id="SSF48452">
    <property type="entry name" value="TPR-like"/>
    <property type="match status" value="1"/>
</dbReference>
<reference evidence="2" key="1">
    <citation type="journal article" date="2015" name="Genome Announc.">
        <title>Draft Genome Sequence of an Anaerobic Ammonium-Oxidizing Bacterium, "Candidatus Brocadia sinica".</title>
        <authorList>
            <person name="Oshiki M."/>
            <person name="Shinyako-Hata K."/>
            <person name="Satoh H."/>
            <person name="Okabe S."/>
        </authorList>
    </citation>
    <scope>NUCLEOTIDE SEQUENCE [LARGE SCALE GENOMIC DNA]</scope>
    <source>
        <strain evidence="2">JPN1</strain>
    </source>
</reference>
<organism evidence="1 2">
    <name type="scientific">Candidatus Brocadia sinica JPN1</name>
    <dbReference type="NCBI Taxonomy" id="1197129"/>
    <lineage>
        <taxon>Bacteria</taxon>
        <taxon>Pseudomonadati</taxon>
        <taxon>Planctomycetota</taxon>
        <taxon>Candidatus Brocadiia</taxon>
        <taxon>Candidatus Brocadiales</taxon>
        <taxon>Candidatus Brocadiaceae</taxon>
        <taxon>Candidatus Brocadia</taxon>
    </lineage>
</organism>
<evidence type="ECO:0000313" key="1">
    <source>
        <dbReference type="EMBL" id="GAN33573.1"/>
    </source>
</evidence>
<dbReference type="RefSeq" id="WP_052563620.1">
    <property type="nucleotide sequence ID" value="NZ_BAFN01000001.1"/>
</dbReference>
<dbReference type="Proteomes" id="UP000032309">
    <property type="component" value="Unassembled WGS sequence"/>
</dbReference>
<dbReference type="InterPro" id="IPR011990">
    <property type="entry name" value="TPR-like_helical_dom_sf"/>
</dbReference>